<gene>
    <name evidence="3" type="ORF">GAYE_SCF02G2109</name>
</gene>
<protein>
    <recommendedName>
        <fullName evidence="5">Myb-like domain-containing protein</fullName>
    </recommendedName>
</protein>
<dbReference type="InterPro" id="IPR009057">
    <property type="entry name" value="Homeodomain-like_sf"/>
</dbReference>
<evidence type="ECO:0000259" key="1">
    <source>
        <dbReference type="PROSITE" id="PS50090"/>
    </source>
</evidence>
<proteinExistence type="predicted"/>
<dbReference type="PROSITE" id="PS50090">
    <property type="entry name" value="MYB_LIKE"/>
    <property type="match status" value="1"/>
</dbReference>
<accession>A0AAV9I9Y6</accession>
<dbReference type="InterPro" id="IPR017930">
    <property type="entry name" value="Myb_dom"/>
</dbReference>
<dbReference type="Proteomes" id="UP001300502">
    <property type="component" value="Unassembled WGS sequence"/>
</dbReference>
<evidence type="ECO:0000313" key="4">
    <source>
        <dbReference type="Proteomes" id="UP001300502"/>
    </source>
</evidence>
<dbReference type="CDD" id="cd00167">
    <property type="entry name" value="SANT"/>
    <property type="match status" value="1"/>
</dbReference>
<reference evidence="3 4" key="1">
    <citation type="submission" date="2022-07" db="EMBL/GenBank/DDBJ databases">
        <title>Genome-wide signatures of adaptation to extreme environments.</title>
        <authorList>
            <person name="Cho C.H."/>
            <person name="Yoon H.S."/>
        </authorList>
    </citation>
    <scope>NUCLEOTIDE SEQUENCE [LARGE SCALE GENOMIC DNA]</scope>
    <source>
        <strain evidence="3 4">108.79 E11</strain>
    </source>
</reference>
<organism evidence="3 4">
    <name type="scientific">Galdieria yellowstonensis</name>
    <dbReference type="NCBI Taxonomy" id="3028027"/>
    <lineage>
        <taxon>Eukaryota</taxon>
        <taxon>Rhodophyta</taxon>
        <taxon>Bangiophyceae</taxon>
        <taxon>Galdieriales</taxon>
        <taxon>Galdieriaceae</taxon>
        <taxon>Galdieria</taxon>
    </lineage>
</organism>
<evidence type="ECO:0000259" key="2">
    <source>
        <dbReference type="PROSITE" id="PS51294"/>
    </source>
</evidence>
<name>A0AAV9I9Y6_9RHOD</name>
<dbReference type="SUPFAM" id="SSF46689">
    <property type="entry name" value="Homeodomain-like"/>
    <property type="match status" value="1"/>
</dbReference>
<comment type="caution">
    <text evidence="3">The sequence shown here is derived from an EMBL/GenBank/DDBJ whole genome shotgun (WGS) entry which is preliminary data.</text>
</comment>
<feature type="domain" description="HTH myb-type" evidence="2">
    <location>
        <begin position="44"/>
        <end position="73"/>
    </location>
</feature>
<sequence length="269" mass="30667">MGSLDWTEQEERSTRYFRKYGNHWAVIKTFKGGKTGQQCLKRCKWSDIARTLGTGRTGIQCRYRFFRVISGKAANTVSREKSRLYKSTSLWDSKTYEEKVTGRQPNRPVETQRRFSHLGSEAVIISSEHAGTYYRVVESDSSPTVCSSFGIARISPSHSFLSRAIDDAHYISPSASLFSKQGRWIALDSMIGIASQCFAQNESLGTYQSQVLPVIRERSLNEEASYTTLYLKGDSYHILPPLHEDLCRYRRSSIEGYLESFTSSGMRRK</sequence>
<dbReference type="PROSITE" id="PS51294">
    <property type="entry name" value="HTH_MYB"/>
    <property type="match status" value="1"/>
</dbReference>
<feature type="domain" description="Myb-like" evidence="1">
    <location>
        <begin position="6"/>
        <end position="69"/>
    </location>
</feature>
<dbReference type="InterPro" id="IPR001005">
    <property type="entry name" value="SANT/Myb"/>
</dbReference>
<dbReference type="EMBL" id="JANCYU010000022">
    <property type="protein sequence ID" value="KAK4524210.1"/>
    <property type="molecule type" value="Genomic_DNA"/>
</dbReference>
<evidence type="ECO:0000313" key="3">
    <source>
        <dbReference type="EMBL" id="KAK4524210.1"/>
    </source>
</evidence>
<dbReference type="AlphaFoldDB" id="A0AAV9I9Y6"/>
<evidence type="ECO:0008006" key="5">
    <source>
        <dbReference type="Google" id="ProtNLM"/>
    </source>
</evidence>
<keyword evidence="4" id="KW-1185">Reference proteome</keyword>
<dbReference type="Gene3D" id="1.10.10.60">
    <property type="entry name" value="Homeodomain-like"/>
    <property type="match status" value="1"/>
</dbReference>